<dbReference type="EMBL" id="AGRW01000055">
    <property type="protein sequence ID" value="EIC00460.1"/>
    <property type="molecule type" value="Genomic_DNA"/>
</dbReference>
<evidence type="ECO:0000313" key="2">
    <source>
        <dbReference type="Proteomes" id="UP000003571"/>
    </source>
</evidence>
<name>H7EPQ9_9SPIR</name>
<dbReference type="Proteomes" id="UP000003571">
    <property type="component" value="Unassembled WGS sequence"/>
</dbReference>
<dbReference type="RefSeq" id="WP_002706648.1">
    <property type="nucleotide sequence ID" value="NZ_AGRW01000055.1"/>
</dbReference>
<dbReference type="AlphaFoldDB" id="H7EPQ9"/>
<sequence length="68" mass="8001">MGKKNGKTSKFFHETQEITDYLAENDFSKFTQYVLNDNSNASEAVDFLRELSRKCREFAERLEDTLEN</sequence>
<accession>H7EPQ9</accession>
<keyword evidence="2" id="KW-1185">Reference proteome</keyword>
<gene>
    <name evidence="1" type="ORF">TresaDRAFT_0554</name>
</gene>
<comment type="caution">
    <text evidence="1">The sequence shown here is derived from an EMBL/GenBank/DDBJ whole genome shotgun (WGS) entry which is preliminary data.</text>
</comment>
<proteinExistence type="predicted"/>
<evidence type="ECO:0000313" key="1">
    <source>
        <dbReference type="EMBL" id="EIC00460.1"/>
    </source>
</evidence>
<protein>
    <submittedName>
        <fullName evidence="1">Uncharacterized protein</fullName>
    </submittedName>
</protein>
<reference evidence="1 2" key="1">
    <citation type="submission" date="2011-09" db="EMBL/GenBank/DDBJ databases">
        <title>The draft genome of Treponema saccharophilum DSM 2985.</title>
        <authorList>
            <consortium name="US DOE Joint Genome Institute (JGI-PGF)"/>
            <person name="Lucas S."/>
            <person name="Copeland A."/>
            <person name="Lapidus A."/>
            <person name="Glavina del Rio T."/>
            <person name="Dalin E."/>
            <person name="Tice H."/>
            <person name="Bruce D."/>
            <person name="Goodwin L."/>
            <person name="Pitluck S."/>
            <person name="Peters L."/>
            <person name="Kyrpides N."/>
            <person name="Mavromatis K."/>
            <person name="Ivanova N."/>
            <person name="Markowitz V."/>
            <person name="Cheng J.-F."/>
            <person name="Hugenholtz P."/>
            <person name="Woyke T."/>
            <person name="Wu D."/>
            <person name="Gronow S."/>
            <person name="Wellnitz S."/>
            <person name="Brambilla E."/>
            <person name="Klenk H.-P."/>
            <person name="Eisen J.A."/>
        </authorList>
    </citation>
    <scope>NUCLEOTIDE SEQUENCE [LARGE SCALE GENOMIC DNA]</scope>
    <source>
        <strain evidence="1 2">DSM 2985</strain>
    </source>
</reference>
<dbReference type="STRING" id="907348.TresaDRAFT_0554"/>
<organism evidence="1 2">
    <name type="scientific">Treponema saccharophilum DSM 2985</name>
    <dbReference type="NCBI Taxonomy" id="907348"/>
    <lineage>
        <taxon>Bacteria</taxon>
        <taxon>Pseudomonadati</taxon>
        <taxon>Spirochaetota</taxon>
        <taxon>Spirochaetia</taxon>
        <taxon>Spirochaetales</taxon>
        <taxon>Treponemataceae</taxon>
        <taxon>Treponema</taxon>
    </lineage>
</organism>